<dbReference type="InterPro" id="IPR036156">
    <property type="entry name" value="Beta-gal/glucu_dom_sf"/>
</dbReference>
<dbReference type="Gene3D" id="2.60.120.260">
    <property type="entry name" value="Galactose-binding domain-like"/>
    <property type="match status" value="1"/>
</dbReference>
<dbReference type="GO" id="GO:0016787">
    <property type="term" value="F:hydrolase activity"/>
    <property type="evidence" value="ECO:0007669"/>
    <property type="project" value="UniProtKB-KW"/>
</dbReference>
<dbReference type="SUPFAM" id="SSF49303">
    <property type="entry name" value="beta-Galactosidase/glucuronidase domain"/>
    <property type="match status" value="1"/>
</dbReference>
<feature type="domain" description="Glycoside hydrolase family 2 immunoglobulin-like beta-sandwich" evidence="10">
    <location>
        <begin position="287"/>
        <end position="343"/>
    </location>
</feature>
<gene>
    <name evidence="13" type="ORF">ACFFF6_01455</name>
</gene>
<evidence type="ECO:0000313" key="14">
    <source>
        <dbReference type="Proteomes" id="UP001589793"/>
    </source>
</evidence>
<evidence type="ECO:0000256" key="8">
    <source>
        <dbReference type="ARBA" id="ARBA00041614"/>
    </source>
</evidence>
<dbReference type="EMBL" id="JBHLSV010000001">
    <property type="protein sequence ID" value="MFC0672616.1"/>
    <property type="molecule type" value="Genomic_DNA"/>
</dbReference>
<dbReference type="Proteomes" id="UP001589793">
    <property type="component" value="Unassembled WGS sequence"/>
</dbReference>
<evidence type="ECO:0000256" key="6">
    <source>
        <dbReference type="ARBA" id="ARBA00038429"/>
    </source>
</evidence>
<comment type="similarity">
    <text evidence="6">Belongs to the glycosyl hydrolase 2 family. Beta-mannosidase B subfamily.</text>
</comment>
<accession>A0ABV6R743</accession>
<evidence type="ECO:0000259" key="12">
    <source>
        <dbReference type="Pfam" id="PF22666"/>
    </source>
</evidence>
<dbReference type="EC" id="3.2.1.25" evidence="3"/>
<dbReference type="InterPro" id="IPR008979">
    <property type="entry name" value="Galactose-bd-like_sf"/>
</dbReference>
<evidence type="ECO:0000256" key="7">
    <source>
        <dbReference type="ARBA" id="ARBA00041069"/>
    </source>
</evidence>
<sequence length="917" mass="100652">MTDQPRHPRPAPAAAVRRRDLHSGWTLTVEDGPIPFPVRDLPATVPGTFLTDLHDAGLIEEPYRDRNEHDLAWSGECDLLYRTAFPLAEAPAPHERVDLVARSLDTAATVVLNGETVAVVQNQHRSWRWPVEQLLRRGENILEIRFASPLRTARENQQVLGEMPKIGNELPYNAIRKMACNLGWDWGPVLVTSGIAGPIGLETWQEARLGTLRPLVEVTPDDTGTVRVEAQVERGPALSVAEADSDPGQEATGRPLTLNLLVSDPDGTVVAEVEHLLGAPGTPPAGHGGTAGQEAVELRAELPAVRRWWPRGYGEQPLYTVEVTLAGAEGTVLGREHHRVGFRTAGFAETADEIGMSFTMLVNDQPILVKGANWIPDDCFPTRLTPQSYRRSIGHALEAGMNTLRIWGGGLYESELLYDIADEEGLLVWQDFAMACAAYSELEPLRSEIEAEARENIVRLAWHASLVHWNGSNENVEGYHHWGWKETLPEGTAWGNGYYTQLLPSLLAELDPSRSYTPSSPYSRPRPEDPRNPDFGTVHNWVVWASEDDNSYIHYRDTSPRFAAEFGWQGPASWATVARAVTERPLRADSPAMLSHQKAIRGQEKLVAGYRPHFPDPDPESFADFHFTTSLNQARALQVGIGHYRSLWPRCGGTIIWQLNDCWPVTSWAAVDGEDRRKLLWYAMRELYAPVLLTVQPGRDGLPGDGLRASLGNDQATELSGTLQLHRRSLAGEVLASAQEDVRVPARSAVHVPIPEELAVPADASAEMLVVTLRDAAGAARSRTVHFFAADRDLELDPEALRASARAEGEEIVIDLEAHGTVRDVCVIADRVHPDAVADRALLTLLPGERASIRVSVPGGGVNPAALLAPGVLRHAGELVARGRDAAERARTRDRRSAGDERRHVEAPEAVAEVAAP</sequence>
<keyword evidence="4 13" id="KW-0378">Hydrolase</keyword>
<dbReference type="Pfam" id="PF00703">
    <property type="entry name" value="Glyco_hydro_2"/>
    <property type="match status" value="1"/>
</dbReference>
<dbReference type="PANTHER" id="PTHR43730">
    <property type="entry name" value="BETA-MANNOSIDASE"/>
    <property type="match status" value="1"/>
</dbReference>
<dbReference type="InterPro" id="IPR006102">
    <property type="entry name" value="Ig-like_GH2"/>
</dbReference>
<evidence type="ECO:0000259" key="10">
    <source>
        <dbReference type="Pfam" id="PF00703"/>
    </source>
</evidence>
<feature type="compositionally biased region" description="Low complexity" evidence="9">
    <location>
        <begin position="908"/>
        <end position="917"/>
    </location>
</feature>
<dbReference type="InterPro" id="IPR017853">
    <property type="entry name" value="GH"/>
</dbReference>
<organism evidence="13 14">
    <name type="scientific">Brachybacterium hainanense</name>
    <dbReference type="NCBI Taxonomy" id="1541174"/>
    <lineage>
        <taxon>Bacteria</taxon>
        <taxon>Bacillati</taxon>
        <taxon>Actinomycetota</taxon>
        <taxon>Actinomycetes</taxon>
        <taxon>Micrococcales</taxon>
        <taxon>Dermabacteraceae</taxon>
        <taxon>Brachybacterium</taxon>
    </lineage>
</organism>
<dbReference type="SUPFAM" id="SSF49785">
    <property type="entry name" value="Galactose-binding domain-like"/>
    <property type="match status" value="1"/>
</dbReference>
<evidence type="ECO:0000256" key="5">
    <source>
        <dbReference type="ARBA" id="ARBA00023295"/>
    </source>
</evidence>
<evidence type="ECO:0000313" key="13">
    <source>
        <dbReference type="EMBL" id="MFC0672616.1"/>
    </source>
</evidence>
<name>A0ABV6R743_9MICO</name>
<dbReference type="Gene3D" id="2.60.40.10">
    <property type="entry name" value="Immunoglobulins"/>
    <property type="match status" value="1"/>
</dbReference>
<comment type="pathway">
    <text evidence="2">Glycan metabolism; N-glycan degradation.</text>
</comment>
<keyword evidence="14" id="KW-1185">Reference proteome</keyword>
<dbReference type="Pfam" id="PF22666">
    <property type="entry name" value="Glyco_hydro_2_N2"/>
    <property type="match status" value="1"/>
</dbReference>
<keyword evidence="5" id="KW-0326">Glycosidase</keyword>
<reference evidence="13 14" key="1">
    <citation type="submission" date="2024-09" db="EMBL/GenBank/DDBJ databases">
        <authorList>
            <person name="Sun Q."/>
            <person name="Mori K."/>
        </authorList>
    </citation>
    <scope>NUCLEOTIDE SEQUENCE [LARGE SCALE GENOMIC DNA]</scope>
    <source>
        <strain evidence="13 14">CICC 10874</strain>
    </source>
</reference>
<evidence type="ECO:0000256" key="9">
    <source>
        <dbReference type="SAM" id="MobiDB-lite"/>
    </source>
</evidence>
<evidence type="ECO:0000256" key="4">
    <source>
        <dbReference type="ARBA" id="ARBA00022801"/>
    </source>
</evidence>
<dbReference type="PANTHER" id="PTHR43730:SF1">
    <property type="entry name" value="BETA-MANNOSIDASE"/>
    <property type="match status" value="1"/>
</dbReference>
<evidence type="ECO:0000256" key="2">
    <source>
        <dbReference type="ARBA" id="ARBA00004740"/>
    </source>
</evidence>
<dbReference type="InterPro" id="IPR054593">
    <property type="entry name" value="Beta-mannosidase-like_N2"/>
</dbReference>
<dbReference type="InterPro" id="IPR041447">
    <property type="entry name" value="Mannosidase_ig"/>
</dbReference>
<feature type="region of interest" description="Disordered" evidence="9">
    <location>
        <begin position="883"/>
        <end position="917"/>
    </location>
</feature>
<feature type="compositionally biased region" description="Basic and acidic residues" evidence="9">
    <location>
        <begin position="883"/>
        <end position="907"/>
    </location>
</feature>
<protein>
    <recommendedName>
        <fullName evidence="7">Beta-mannosidase B</fullName>
        <ecNumber evidence="3">3.2.1.25</ecNumber>
    </recommendedName>
    <alternativeName>
        <fullName evidence="8">Mannanase B</fullName>
    </alternativeName>
</protein>
<dbReference type="Gene3D" id="3.20.20.80">
    <property type="entry name" value="Glycosidases"/>
    <property type="match status" value="1"/>
</dbReference>
<dbReference type="InterPro" id="IPR013783">
    <property type="entry name" value="Ig-like_fold"/>
</dbReference>
<evidence type="ECO:0000256" key="1">
    <source>
        <dbReference type="ARBA" id="ARBA00000829"/>
    </source>
</evidence>
<dbReference type="InterPro" id="IPR050887">
    <property type="entry name" value="Beta-mannosidase_GH2"/>
</dbReference>
<evidence type="ECO:0000259" key="11">
    <source>
        <dbReference type="Pfam" id="PF17786"/>
    </source>
</evidence>
<feature type="domain" description="Beta-mannosidase-like galactose-binding" evidence="12">
    <location>
        <begin position="40"/>
        <end position="196"/>
    </location>
</feature>
<comment type="catalytic activity">
    <reaction evidence="1">
        <text>Hydrolysis of terminal, non-reducing beta-D-mannose residues in beta-D-mannosides.</text>
        <dbReference type="EC" id="3.2.1.25"/>
    </reaction>
</comment>
<evidence type="ECO:0000256" key="3">
    <source>
        <dbReference type="ARBA" id="ARBA00012754"/>
    </source>
</evidence>
<comment type="caution">
    <text evidence="13">The sequence shown here is derived from an EMBL/GenBank/DDBJ whole genome shotgun (WGS) entry which is preliminary data.</text>
</comment>
<dbReference type="Pfam" id="PF17786">
    <property type="entry name" value="Mannosidase_ig"/>
    <property type="match status" value="1"/>
</dbReference>
<dbReference type="RefSeq" id="WP_376977532.1">
    <property type="nucleotide sequence ID" value="NZ_JBHLSV010000001.1"/>
</dbReference>
<proteinExistence type="inferred from homology"/>
<dbReference type="SUPFAM" id="SSF51445">
    <property type="entry name" value="(Trans)glycosidases"/>
    <property type="match status" value="1"/>
</dbReference>
<feature type="domain" description="Mannosidase Ig/CBM-like" evidence="11">
    <location>
        <begin position="712"/>
        <end position="789"/>
    </location>
</feature>